<reference evidence="2 3" key="1">
    <citation type="journal article" date="2019" name="Sci. Rep.">
        <title>A high-quality genome of Eragrostis curvula grass provides insights into Poaceae evolution and supports new strategies to enhance forage quality.</title>
        <authorList>
            <person name="Carballo J."/>
            <person name="Santos B.A.C.M."/>
            <person name="Zappacosta D."/>
            <person name="Garbus I."/>
            <person name="Selva J.P."/>
            <person name="Gallo C.A."/>
            <person name="Diaz A."/>
            <person name="Albertini E."/>
            <person name="Caccamo M."/>
            <person name="Echenique V."/>
        </authorList>
    </citation>
    <scope>NUCLEOTIDE SEQUENCE [LARGE SCALE GENOMIC DNA]</scope>
    <source>
        <strain evidence="3">cv. Victoria</strain>
        <tissue evidence="2">Leaf</tissue>
    </source>
</reference>
<accession>A0A5J9T709</accession>
<dbReference type="AlphaFoldDB" id="A0A5J9T709"/>
<dbReference type="Gramene" id="TVU07200">
    <property type="protein sequence ID" value="TVU07200"/>
    <property type="gene ID" value="EJB05_47244"/>
</dbReference>
<name>A0A5J9T709_9POAL</name>
<feature type="non-terminal residue" evidence="2">
    <location>
        <position position="1"/>
    </location>
</feature>
<dbReference type="Proteomes" id="UP000324897">
    <property type="component" value="Unassembled WGS sequence"/>
</dbReference>
<feature type="compositionally biased region" description="Polar residues" evidence="1">
    <location>
        <begin position="8"/>
        <end position="18"/>
    </location>
</feature>
<feature type="region of interest" description="Disordered" evidence="1">
    <location>
        <begin position="1"/>
        <end position="89"/>
    </location>
</feature>
<dbReference type="EMBL" id="RWGY01000045">
    <property type="protein sequence ID" value="TVU07200.1"/>
    <property type="molecule type" value="Genomic_DNA"/>
</dbReference>
<comment type="caution">
    <text evidence="2">The sequence shown here is derived from an EMBL/GenBank/DDBJ whole genome shotgun (WGS) entry which is preliminary data.</text>
</comment>
<keyword evidence="3" id="KW-1185">Reference proteome</keyword>
<sequence>MHLESGQLADSATLSAQGYESAERGRPDSQANPSVPPSPSRSSTRAAGRRAPPPPIPISLLLKGERKTPTASNEKSWNSIIGSANKRSL</sequence>
<feature type="compositionally biased region" description="Low complexity" evidence="1">
    <location>
        <begin position="40"/>
        <end position="50"/>
    </location>
</feature>
<protein>
    <submittedName>
        <fullName evidence="2">Uncharacterized protein</fullName>
    </submittedName>
</protein>
<evidence type="ECO:0000313" key="2">
    <source>
        <dbReference type="EMBL" id="TVU07200.1"/>
    </source>
</evidence>
<gene>
    <name evidence="2" type="ORF">EJB05_47244</name>
</gene>
<organism evidence="2 3">
    <name type="scientific">Eragrostis curvula</name>
    <name type="common">weeping love grass</name>
    <dbReference type="NCBI Taxonomy" id="38414"/>
    <lineage>
        <taxon>Eukaryota</taxon>
        <taxon>Viridiplantae</taxon>
        <taxon>Streptophyta</taxon>
        <taxon>Embryophyta</taxon>
        <taxon>Tracheophyta</taxon>
        <taxon>Spermatophyta</taxon>
        <taxon>Magnoliopsida</taxon>
        <taxon>Liliopsida</taxon>
        <taxon>Poales</taxon>
        <taxon>Poaceae</taxon>
        <taxon>PACMAD clade</taxon>
        <taxon>Chloridoideae</taxon>
        <taxon>Eragrostideae</taxon>
        <taxon>Eragrostidinae</taxon>
        <taxon>Eragrostis</taxon>
    </lineage>
</organism>
<evidence type="ECO:0000256" key="1">
    <source>
        <dbReference type="SAM" id="MobiDB-lite"/>
    </source>
</evidence>
<feature type="compositionally biased region" description="Polar residues" evidence="1">
    <location>
        <begin position="69"/>
        <end position="89"/>
    </location>
</feature>
<evidence type="ECO:0000313" key="3">
    <source>
        <dbReference type="Proteomes" id="UP000324897"/>
    </source>
</evidence>
<proteinExistence type="predicted"/>